<comment type="caution">
    <text evidence="2">The sequence shown here is derived from an EMBL/GenBank/DDBJ whole genome shotgun (WGS) entry which is preliminary data.</text>
</comment>
<accession>A0AAP2D6E2</accession>
<feature type="chain" id="PRO_5042883339" evidence="1">
    <location>
        <begin position="28"/>
        <end position="213"/>
    </location>
</feature>
<dbReference type="Pfam" id="PF13715">
    <property type="entry name" value="CarbopepD_reg_2"/>
    <property type="match status" value="1"/>
</dbReference>
<organism evidence="2 3">
    <name type="scientific">Dawidia soli</name>
    <dbReference type="NCBI Taxonomy" id="2782352"/>
    <lineage>
        <taxon>Bacteria</taxon>
        <taxon>Pseudomonadati</taxon>
        <taxon>Bacteroidota</taxon>
        <taxon>Cytophagia</taxon>
        <taxon>Cytophagales</taxon>
        <taxon>Chryseotaleaceae</taxon>
        <taxon>Dawidia</taxon>
    </lineage>
</organism>
<evidence type="ECO:0000313" key="3">
    <source>
        <dbReference type="Proteomes" id="UP001319180"/>
    </source>
</evidence>
<evidence type="ECO:0000313" key="2">
    <source>
        <dbReference type="EMBL" id="MBT1686199.1"/>
    </source>
</evidence>
<dbReference type="RefSeq" id="WP_254089437.1">
    <property type="nucleotide sequence ID" value="NZ_JAHESC010000006.1"/>
</dbReference>
<dbReference type="AlphaFoldDB" id="A0AAP2D6E2"/>
<sequence length="213" mass="23810">MKKNQQRLLFALALTLTVLGGLQTAEAQTRKRVIQLSGVILGEDSVSGIPGVHVYVPKAGRGTTSNGVGFFSMPVLVGDEIVISSVGYQHRYFTVPDDAPEYQTIIVSLLQDTTMLPEVVVVPFPTEEIFKQAVLALNLPAEDARIDKKNLNDELLALMLKTTPMDGYQNQRYYLNQWASSTSDKFQPVTNPFLNPFNWVKFFNSLKKDKKKK</sequence>
<keyword evidence="2" id="KW-0121">Carboxypeptidase</keyword>
<dbReference type="InterPro" id="IPR008969">
    <property type="entry name" value="CarboxyPept-like_regulatory"/>
</dbReference>
<protein>
    <submittedName>
        <fullName evidence="2">Carboxypeptidase-like regulatory domain-containing protein</fullName>
    </submittedName>
</protein>
<proteinExistence type="predicted"/>
<keyword evidence="1" id="KW-0732">Signal</keyword>
<evidence type="ECO:0000256" key="1">
    <source>
        <dbReference type="SAM" id="SignalP"/>
    </source>
</evidence>
<keyword evidence="2" id="KW-0378">Hydrolase</keyword>
<reference evidence="2 3" key="1">
    <citation type="submission" date="2021-05" db="EMBL/GenBank/DDBJ databases">
        <title>A Polyphasic approach of four new species of the genus Ohtaekwangia: Ohtaekwangia histidinii sp. nov., Ohtaekwangia cretensis sp. nov., Ohtaekwangia indiensis sp. nov., Ohtaekwangia reichenbachii sp. nov. from diverse environment.</title>
        <authorList>
            <person name="Octaviana S."/>
        </authorList>
    </citation>
    <scope>NUCLEOTIDE SEQUENCE [LARGE SCALE GENOMIC DNA]</scope>
    <source>
        <strain evidence="2 3">PWU37</strain>
    </source>
</reference>
<gene>
    <name evidence="2" type="ORF">KK078_06505</name>
</gene>
<feature type="signal peptide" evidence="1">
    <location>
        <begin position="1"/>
        <end position="27"/>
    </location>
</feature>
<dbReference type="GO" id="GO:0004180">
    <property type="term" value="F:carboxypeptidase activity"/>
    <property type="evidence" value="ECO:0007669"/>
    <property type="project" value="UniProtKB-KW"/>
</dbReference>
<name>A0AAP2D6E2_9BACT</name>
<dbReference type="Proteomes" id="UP001319180">
    <property type="component" value="Unassembled WGS sequence"/>
</dbReference>
<dbReference type="EMBL" id="JAHESC010000006">
    <property type="protein sequence ID" value="MBT1686199.1"/>
    <property type="molecule type" value="Genomic_DNA"/>
</dbReference>
<keyword evidence="2" id="KW-0645">Protease</keyword>
<dbReference type="SUPFAM" id="SSF49464">
    <property type="entry name" value="Carboxypeptidase regulatory domain-like"/>
    <property type="match status" value="1"/>
</dbReference>
<keyword evidence="3" id="KW-1185">Reference proteome</keyword>